<evidence type="ECO:0000313" key="11">
    <source>
        <dbReference type="Proteomes" id="UP000006527"/>
    </source>
</evidence>
<feature type="domain" description="Tail sheath protein C-terminal" evidence="9">
    <location>
        <begin position="693"/>
        <end position="792"/>
    </location>
</feature>
<dbReference type="Pfam" id="PF17482">
    <property type="entry name" value="Phage_sheath_1C"/>
    <property type="match status" value="1"/>
</dbReference>
<dbReference type="PANTHER" id="PTHR35861">
    <property type="match status" value="1"/>
</dbReference>
<dbReference type="Proteomes" id="UP000006527">
    <property type="component" value="Segment"/>
</dbReference>
<evidence type="ECO:0000256" key="1">
    <source>
        <dbReference type="ARBA" id="ARBA00008005"/>
    </source>
</evidence>
<keyword evidence="6" id="KW-1171">Viral genome ejection through host cell envelope</keyword>
<dbReference type="KEGG" id="vg:10328711"/>
<keyword evidence="5" id="KW-1229">Viral tail sheath protein</keyword>
<dbReference type="Pfam" id="PF04984">
    <property type="entry name" value="Phage_sheath_1"/>
    <property type="match status" value="1"/>
</dbReference>
<keyword evidence="5" id="KW-0946">Virion</keyword>
<dbReference type="Gene3D" id="3.40.50.11780">
    <property type="match status" value="2"/>
</dbReference>
<keyword evidence="2" id="KW-1162">Viral penetration into host cytoplasm</keyword>
<dbReference type="InterPro" id="IPR020287">
    <property type="entry name" value="Tail_sheath_C"/>
</dbReference>
<gene>
    <name evidence="10" type="primary">gp18</name>
    <name evidence="10" type="ORF">SSSM7_142</name>
</gene>
<proteinExistence type="inferred from homology"/>
<name>E3SL60_9CAUD</name>
<comment type="similarity">
    <text evidence="1">Belongs to the myoviridae tail sheath protein family.</text>
</comment>
<dbReference type="GeneID" id="10328711"/>
<evidence type="ECO:0000256" key="2">
    <source>
        <dbReference type="ARBA" id="ARBA00022595"/>
    </source>
</evidence>
<keyword evidence="4" id="KW-1242">Viral contractile tail ejection system</keyword>
<reference evidence="10 11" key="1">
    <citation type="journal article" date="2010" name="Environ. Microbiol.">
        <title>Genomic analysis of oceanic cyanobacterial myoviruses compared with T4-like myoviruses from diverse hosts and environments.</title>
        <authorList>
            <person name="Sullivan M.B."/>
            <person name="Huang K.H."/>
            <person name="Ignacio-Espinoza J.C."/>
            <person name="Berlin A.M."/>
            <person name="Kelly L."/>
            <person name="Weigele P.R."/>
            <person name="DeFrancesco A.S."/>
            <person name="Kern S.E."/>
            <person name="Thompson L.R."/>
            <person name="Young S."/>
            <person name="Yandava C."/>
            <person name="Fu R."/>
            <person name="Krastins B."/>
            <person name="Chase M."/>
            <person name="Sarracino D."/>
            <person name="Osburne M.S."/>
            <person name="Henn M.R."/>
            <person name="Chisholm S.W."/>
        </authorList>
    </citation>
    <scope>NUCLEOTIDE SEQUENCE [LARGE SCALE GENOMIC DNA]</scope>
    <source>
        <strain evidence="10">8109-3</strain>
    </source>
</reference>
<dbReference type="InterPro" id="IPR052042">
    <property type="entry name" value="Tail_sheath_structural"/>
</dbReference>
<organism evidence="10 11">
    <name type="scientific">Synechococcus phage S-SSM7</name>
    <dbReference type="NCBI Taxonomy" id="445686"/>
    <lineage>
        <taxon>Viruses</taxon>
        <taxon>Duplodnaviria</taxon>
        <taxon>Heunggongvirae</taxon>
        <taxon>Uroviricota</taxon>
        <taxon>Caudoviricetes</taxon>
        <taxon>Pantevenvirales</taxon>
        <taxon>Kyanoviridae</taxon>
        <taxon>Lipsvirus</taxon>
        <taxon>Lipsvirus ssm7</taxon>
    </lineage>
</organism>
<dbReference type="PANTHER" id="PTHR35861:SF1">
    <property type="entry name" value="PHAGE TAIL SHEATH PROTEIN"/>
    <property type="match status" value="1"/>
</dbReference>
<dbReference type="OrthoDB" id="879at10239"/>
<evidence type="ECO:0000259" key="8">
    <source>
        <dbReference type="Pfam" id="PF04984"/>
    </source>
</evidence>
<dbReference type="RefSeq" id="YP_004324195.1">
    <property type="nucleotide sequence ID" value="NC_015287.1"/>
</dbReference>
<evidence type="ECO:0000256" key="5">
    <source>
        <dbReference type="ARBA" id="ARBA00023003"/>
    </source>
</evidence>
<evidence type="ECO:0000256" key="6">
    <source>
        <dbReference type="ARBA" id="ARBA00023009"/>
    </source>
</evidence>
<evidence type="ECO:0000256" key="3">
    <source>
        <dbReference type="ARBA" id="ARBA00022732"/>
    </source>
</evidence>
<protein>
    <submittedName>
        <fullName evidence="10">Tail sheath monomer</fullName>
    </submittedName>
</protein>
<evidence type="ECO:0000313" key="10">
    <source>
        <dbReference type="EMBL" id="ADO98208.1"/>
    </source>
</evidence>
<keyword evidence="11" id="KW-1185">Reference proteome</keyword>
<sequence length="806" mass="86638">MALNLVSPGVKVREVDLTVGRIDGLADQVGAIAGPFAKGPVNEPVLIETEADLLATFGKPYTADGQYEYWMTASAFLSYGGVLRVLRSSNSTLSNANVPVGAAVTNLQIKSQEDYYNNYTQPTTWHYAARSPGSWANDLKICTIDGAADQRIAIGTEGLSVGFAVTAAFSSQVANTDGTVGVQTGYLKGLITDINVGSIDVKVVAKHNVSNDTWTKAGYEEGSDTNAFQGYSLSIFTANENADATVNHANRLKIFNNSGQSVSIERTQFQANIGIGSTTIEFGADLNTLKTAPGDTIRSLNGTYSGTIVSYATTGGVAQIIMDTAATVAFANTAFQVMSGIDSGIYLREGNSVVDWYDQQTLGLTNQTIFWSQIAERPTTSEFAKDRSGENDEVHVVVVDDTGKVTGTSGNIVEKWTGLSKATDAKVSPSTNIYYKDYVAQFSNYAFVGVAQTGLGLKNTSLSGYTVDSSGVWGQPAQGVVFNGSGPKTFSLTNGNDYGGIGKFDCTLGEVVNSYTVLDNPAEYAVNFLIQGPSSGASIYEAQAKANKLLSIASVRKDCVACISPYREGVVGVTNTDQQTANIVQFYDSLQSTSYGVFDSGYKYTFDRFNNTFRYIPLNGDIAGLMARTSINSFPWFSPAGAARGTINNAIKLAYNPSQAQRDTIYPKRINPVIFSPGSGIVLFGDRTAQKQASAFDRINVRRLFLTIEGTIERAARSQLFEFNDELTRSNFLNIVEPYLRDVKSKRGISDFVVICDETNNTPDVIDSNTFKADIFVKPARSINFIGLTFVATRTGISFDEVVGSA</sequence>
<dbReference type="GO" id="GO:0098027">
    <property type="term" value="C:virus tail, sheath"/>
    <property type="evidence" value="ECO:0007669"/>
    <property type="project" value="UniProtKB-KW"/>
</dbReference>
<evidence type="ECO:0000256" key="7">
    <source>
        <dbReference type="ARBA" id="ARBA00023296"/>
    </source>
</evidence>
<dbReference type="InterPro" id="IPR035089">
    <property type="entry name" value="Phage_sheath_subtilisin"/>
</dbReference>
<dbReference type="EMBL" id="GU071098">
    <property type="protein sequence ID" value="ADO98208.1"/>
    <property type="molecule type" value="Genomic_DNA"/>
</dbReference>
<feature type="domain" description="Tail sheath protein subtilisin-like" evidence="8">
    <location>
        <begin position="541"/>
        <end position="689"/>
    </location>
</feature>
<dbReference type="GO" id="GO:0099000">
    <property type="term" value="P:symbiont genome ejection through host cell envelope, contractile tail mechanism"/>
    <property type="evidence" value="ECO:0007669"/>
    <property type="project" value="UniProtKB-KW"/>
</dbReference>
<keyword evidence="7" id="KW-1160">Virus entry into host cell</keyword>
<accession>E3SL60</accession>
<evidence type="ECO:0000256" key="4">
    <source>
        <dbReference type="ARBA" id="ARBA00022766"/>
    </source>
</evidence>
<keyword evidence="3" id="KW-1227">Viral tail protein</keyword>
<evidence type="ECO:0000259" key="9">
    <source>
        <dbReference type="Pfam" id="PF17482"/>
    </source>
</evidence>